<dbReference type="PROSITE" id="PS50222">
    <property type="entry name" value="EF_HAND_2"/>
    <property type="match status" value="1"/>
</dbReference>
<dbReference type="Gene3D" id="2.130.10.10">
    <property type="entry name" value="YVTN repeat-like/Quinoprotein amine dehydrogenase"/>
    <property type="match status" value="4"/>
</dbReference>
<evidence type="ECO:0000313" key="7">
    <source>
        <dbReference type="Proteomes" id="UP000179807"/>
    </source>
</evidence>
<feature type="repeat" description="WD" evidence="3">
    <location>
        <begin position="314"/>
        <end position="355"/>
    </location>
</feature>
<keyword evidence="1" id="KW-0677">Repeat</keyword>
<gene>
    <name evidence="6" type="ORF">TRFO_10318</name>
</gene>
<dbReference type="GO" id="GO:0005509">
    <property type="term" value="F:calcium ion binding"/>
    <property type="evidence" value="ECO:0007669"/>
    <property type="project" value="InterPro"/>
</dbReference>
<dbReference type="Proteomes" id="UP000179807">
    <property type="component" value="Unassembled WGS sequence"/>
</dbReference>
<dbReference type="AlphaFoldDB" id="A0A1J4J9N4"/>
<comment type="caution">
    <text evidence="6">The sequence shown here is derived from an EMBL/GenBank/DDBJ whole genome shotgun (WGS) entry which is preliminary data.</text>
</comment>
<proteinExistence type="predicted"/>
<dbReference type="Pfam" id="PF13499">
    <property type="entry name" value="EF-hand_7"/>
    <property type="match status" value="1"/>
</dbReference>
<dbReference type="InterPro" id="IPR001680">
    <property type="entry name" value="WD40_rpt"/>
</dbReference>
<dbReference type="PANTHER" id="PTHR44324:SF4">
    <property type="entry name" value="WD40 REPEAT DOMAIN 95"/>
    <property type="match status" value="1"/>
</dbReference>
<dbReference type="InterPro" id="IPR018247">
    <property type="entry name" value="EF_Hand_1_Ca_BS"/>
</dbReference>
<dbReference type="PANTHER" id="PTHR44324">
    <property type="entry name" value="WD40 REPEAT DOMAIN 95"/>
    <property type="match status" value="1"/>
</dbReference>
<evidence type="ECO:0000256" key="3">
    <source>
        <dbReference type="PROSITE-ProRule" id="PRU00221"/>
    </source>
</evidence>
<accession>A0A1J4J9N4</accession>
<feature type="region of interest" description="Disordered" evidence="4">
    <location>
        <begin position="1"/>
        <end position="34"/>
    </location>
</feature>
<keyword evidence="7" id="KW-1185">Reference proteome</keyword>
<dbReference type="RefSeq" id="XP_068349039.1">
    <property type="nucleotide sequence ID" value="XM_068495384.1"/>
</dbReference>
<dbReference type="InterPro" id="IPR015943">
    <property type="entry name" value="WD40/YVTN_repeat-like_dom_sf"/>
</dbReference>
<dbReference type="InterPro" id="IPR036322">
    <property type="entry name" value="WD40_repeat_dom_sf"/>
</dbReference>
<dbReference type="GeneID" id="94830088"/>
<dbReference type="PROSITE" id="PS50082">
    <property type="entry name" value="WD_REPEATS_2"/>
    <property type="match status" value="1"/>
</dbReference>
<dbReference type="VEuPathDB" id="TrichDB:TRFO_10318"/>
<name>A0A1J4J9N4_9EUKA</name>
<evidence type="ECO:0000256" key="1">
    <source>
        <dbReference type="ARBA" id="ARBA00022737"/>
    </source>
</evidence>
<protein>
    <submittedName>
        <fullName evidence="6">EF hand family protein</fullName>
    </submittedName>
</protein>
<evidence type="ECO:0000256" key="2">
    <source>
        <dbReference type="ARBA" id="ARBA00022837"/>
    </source>
</evidence>
<reference evidence="6" key="1">
    <citation type="submission" date="2016-10" db="EMBL/GenBank/DDBJ databases">
        <authorList>
            <person name="Benchimol M."/>
            <person name="Almeida L.G."/>
            <person name="Vasconcelos A.T."/>
            <person name="Perreira-Neves A."/>
            <person name="Rosa I.A."/>
            <person name="Tasca T."/>
            <person name="Bogo M.R."/>
            <person name="de Souza W."/>
        </authorList>
    </citation>
    <scope>NUCLEOTIDE SEQUENCE [LARGE SCALE GENOMIC DNA]</scope>
    <source>
        <strain evidence="6">K</strain>
    </source>
</reference>
<sequence>MQNSNDSLLIGGESEPFEFLTPSDPPKSTEEKSRQNFRIRYLTRRANYITRLRRAFDSADSNKLGRITLDQWMKSDIHQYIKEGTLSEEDFKFYFWRIDANCDHYITWDELVQYLMKEISQSELHLGEQATQFLQKTSKGVPSRDHTHREMVKQITICENSSEYITLSSDSIRFWGTFDLQFRRSINDPGLFASMLVFETHLKLAVATSNRRLLLYDIDSLQQLPCEINASPSSVIIKKMTQREAKNALNKLNSTKLTLYNAPTVMALAKYTLTPPLTLLFFVCDDQGFVQVFQITAPQRRQSTAYKINCISKYRMHDGNITQFSCIESYECYATSSTDGSIKFWQYDTKSRRFEILRVLNDTSAIITFKFSEKQKLIVTCGVSRDAYVWSISPPQRIFKLGGHYNTVVAITDYITSTNERYLLTMTNRKEFRLWDAVSYRMSREWNDPTLLRPENHYSAILYDERRHAIITAASYPVRWSENAAMVENFLEKTTHKHTIVGCHYTKCFNQIITIDSIANFCVWNVKNGQLSSMRESEWDPNLSDISTTVLDYAGRRLVTVDFRNNFDLWNFNSGQIIAKLDLQLTQEENKYITSCLSYLKIGGREFLAKGGWDKALFLFTEIDKGKFVLFRKFTGHTYDISTIAPYEEGVISGSANGEVFTWALDTNFAQAGIILKPSAAVEIIYSHHNFALIGDSLGNIHIFTIPKLELVDLIVSAHNLIVPYAITSIDSYEDTFYSTDTFGYVKKWKIEGYPDHFKAAPVEIYRCHNIDIFAISVVMDGKFVVTTGADMNVKIFDAETFEYVGIFHYESNWDIFDKTTWAMKNNCEVETKHFNHPQNELSSNLPLNDQLGLLDSSTQSLVESGPYFLKNRAKSGLSTSSASFQIQKSTGSFYANESTETLNLNDTQTISENPQENENSSFSLNETKDLIQEFLEEHEKGEFGFSIKKYQDQELKSLAAPKIPRKSHLLQHSMRPNELINKLTTCLNSSWIGHPVPYTEPVETKPVVRLPIMTPGMEKRRFKAHRH</sequence>
<keyword evidence="3" id="KW-0853">WD repeat</keyword>
<dbReference type="EMBL" id="MLAK01001215">
    <property type="protein sequence ID" value="OHS95902.1"/>
    <property type="molecule type" value="Genomic_DNA"/>
</dbReference>
<keyword evidence="2" id="KW-0106">Calcium</keyword>
<dbReference type="InterPro" id="IPR011992">
    <property type="entry name" value="EF-hand-dom_pair"/>
</dbReference>
<feature type="domain" description="EF-hand" evidence="5">
    <location>
        <begin position="86"/>
        <end position="121"/>
    </location>
</feature>
<dbReference type="SUPFAM" id="SSF50978">
    <property type="entry name" value="WD40 repeat-like"/>
    <property type="match status" value="3"/>
</dbReference>
<dbReference type="SUPFAM" id="SSF47473">
    <property type="entry name" value="EF-hand"/>
    <property type="match status" value="1"/>
</dbReference>
<dbReference type="PROSITE" id="PS00018">
    <property type="entry name" value="EF_HAND_1"/>
    <property type="match status" value="1"/>
</dbReference>
<evidence type="ECO:0000256" key="4">
    <source>
        <dbReference type="SAM" id="MobiDB-lite"/>
    </source>
</evidence>
<dbReference type="OrthoDB" id="10251381at2759"/>
<organism evidence="6 7">
    <name type="scientific">Tritrichomonas foetus</name>
    <dbReference type="NCBI Taxonomy" id="1144522"/>
    <lineage>
        <taxon>Eukaryota</taxon>
        <taxon>Metamonada</taxon>
        <taxon>Parabasalia</taxon>
        <taxon>Tritrichomonadida</taxon>
        <taxon>Tritrichomonadidae</taxon>
        <taxon>Tritrichomonas</taxon>
    </lineage>
</organism>
<dbReference type="InterPro" id="IPR002048">
    <property type="entry name" value="EF_hand_dom"/>
</dbReference>
<dbReference type="InterPro" id="IPR051242">
    <property type="entry name" value="WD-EF-hand_domain"/>
</dbReference>
<dbReference type="SMART" id="SM00320">
    <property type="entry name" value="WD40"/>
    <property type="match status" value="6"/>
</dbReference>
<dbReference type="Gene3D" id="1.10.238.10">
    <property type="entry name" value="EF-hand"/>
    <property type="match status" value="1"/>
</dbReference>
<evidence type="ECO:0000259" key="5">
    <source>
        <dbReference type="PROSITE" id="PS50222"/>
    </source>
</evidence>
<evidence type="ECO:0000313" key="6">
    <source>
        <dbReference type="EMBL" id="OHS95902.1"/>
    </source>
</evidence>
<dbReference type="Pfam" id="PF00400">
    <property type="entry name" value="WD40"/>
    <property type="match status" value="2"/>
</dbReference>